<dbReference type="AlphaFoldDB" id="A0A2S3UU28"/>
<dbReference type="InterPro" id="IPR003362">
    <property type="entry name" value="Bact_transf"/>
</dbReference>
<keyword evidence="3" id="KW-1003">Cell membrane</keyword>
<dbReference type="GO" id="GO:0016780">
    <property type="term" value="F:phosphotransferase activity, for other substituted phosphate groups"/>
    <property type="evidence" value="ECO:0007669"/>
    <property type="project" value="TreeGrafter"/>
</dbReference>
<name>A0A2S3UU28_9HYPH</name>
<keyword evidence="12" id="KW-1185">Reference proteome</keyword>
<dbReference type="Proteomes" id="UP000236959">
    <property type="component" value="Unassembled WGS sequence"/>
</dbReference>
<keyword evidence="5 9" id="KW-0812">Transmembrane</keyword>
<reference evidence="11 12" key="1">
    <citation type="submission" date="2018-01" db="EMBL/GenBank/DDBJ databases">
        <title>Genomic Encyclopedia of Archaeal and Bacterial Type Strains, Phase II (KMG-II): from individual species to whole genera.</title>
        <authorList>
            <person name="Goeker M."/>
        </authorList>
    </citation>
    <scope>NUCLEOTIDE SEQUENCE [LARGE SCALE GENOMIC DNA]</scope>
    <source>
        <strain evidence="11 12">DSM 17023</strain>
    </source>
</reference>
<evidence type="ECO:0000256" key="4">
    <source>
        <dbReference type="ARBA" id="ARBA00022679"/>
    </source>
</evidence>
<gene>
    <name evidence="11" type="ORF">CLV41_105263</name>
</gene>
<dbReference type="EMBL" id="PPCN01000005">
    <property type="protein sequence ID" value="POF31083.1"/>
    <property type="molecule type" value="Genomic_DNA"/>
</dbReference>
<dbReference type="GO" id="GO:0005886">
    <property type="term" value="C:plasma membrane"/>
    <property type="evidence" value="ECO:0007669"/>
    <property type="project" value="UniProtKB-SubCell"/>
</dbReference>
<protein>
    <submittedName>
        <fullName evidence="11">Exopolysaccharide production protein ExoY</fullName>
    </submittedName>
</protein>
<keyword evidence="7 9" id="KW-0472">Membrane</keyword>
<proteinExistence type="inferred from homology"/>
<evidence type="ECO:0000313" key="12">
    <source>
        <dbReference type="Proteomes" id="UP000236959"/>
    </source>
</evidence>
<dbReference type="Pfam" id="PF02397">
    <property type="entry name" value="Bac_transf"/>
    <property type="match status" value="1"/>
</dbReference>
<feature type="transmembrane region" description="Helical" evidence="9">
    <location>
        <begin position="49"/>
        <end position="73"/>
    </location>
</feature>
<evidence type="ECO:0000256" key="5">
    <source>
        <dbReference type="ARBA" id="ARBA00022692"/>
    </source>
</evidence>
<keyword evidence="8" id="KW-0270">Exopolysaccharide synthesis</keyword>
<evidence type="ECO:0000313" key="11">
    <source>
        <dbReference type="EMBL" id="POF31083.1"/>
    </source>
</evidence>
<dbReference type="OrthoDB" id="9808602at2"/>
<sequence length="241" mass="27167">MSELDLSSQFKYVNDIKVHELSDAGSRVALRSPRKRFHPALVLKYSTDVVLAFLGLIVLAPMILMVAGVLLVLQGRPIFIFHKRIGKNGNLFDCIKFRTMVRNADQFLEQYLASNPEARKEWEATRKLKSDPRITAFGGILRSSSIDEIPQLFNILRGEMSLVGPRPITTGEAQLYGHRFIDYIAIRPGLTGLWQVSGRNEISYNARVELDARYVAEQSFVGDMVIILKTIPAVLARRGSY</sequence>
<dbReference type="PANTHER" id="PTHR30576">
    <property type="entry name" value="COLANIC BIOSYNTHESIS UDP-GLUCOSE LIPID CARRIER TRANSFERASE"/>
    <property type="match status" value="1"/>
</dbReference>
<evidence type="ECO:0000256" key="1">
    <source>
        <dbReference type="ARBA" id="ARBA00004236"/>
    </source>
</evidence>
<feature type="domain" description="Bacterial sugar transferase" evidence="10">
    <location>
        <begin position="44"/>
        <end position="235"/>
    </location>
</feature>
<evidence type="ECO:0000259" key="10">
    <source>
        <dbReference type="Pfam" id="PF02397"/>
    </source>
</evidence>
<comment type="caution">
    <text evidence="11">The sequence shown here is derived from an EMBL/GenBank/DDBJ whole genome shotgun (WGS) entry which is preliminary data.</text>
</comment>
<comment type="subcellular location">
    <subcellularLocation>
        <location evidence="1">Cell membrane</location>
    </subcellularLocation>
</comment>
<dbReference type="RefSeq" id="WP_103223023.1">
    <property type="nucleotide sequence ID" value="NZ_PPCN01000005.1"/>
</dbReference>
<evidence type="ECO:0000256" key="8">
    <source>
        <dbReference type="ARBA" id="ARBA00023169"/>
    </source>
</evidence>
<evidence type="ECO:0000256" key="6">
    <source>
        <dbReference type="ARBA" id="ARBA00022989"/>
    </source>
</evidence>
<dbReference type="PANTHER" id="PTHR30576:SF4">
    <property type="entry name" value="UNDECAPRENYL-PHOSPHATE GALACTOSE PHOSPHOTRANSFERASE"/>
    <property type="match status" value="1"/>
</dbReference>
<dbReference type="GO" id="GO:0000271">
    <property type="term" value="P:polysaccharide biosynthetic process"/>
    <property type="evidence" value="ECO:0007669"/>
    <property type="project" value="UniProtKB-KW"/>
</dbReference>
<evidence type="ECO:0000256" key="3">
    <source>
        <dbReference type="ARBA" id="ARBA00022475"/>
    </source>
</evidence>
<evidence type="ECO:0000256" key="2">
    <source>
        <dbReference type="ARBA" id="ARBA00006464"/>
    </source>
</evidence>
<keyword evidence="6 9" id="KW-1133">Transmembrane helix</keyword>
<evidence type="ECO:0000256" key="9">
    <source>
        <dbReference type="SAM" id="Phobius"/>
    </source>
</evidence>
<organism evidence="11 12">
    <name type="scientific">Roseibium marinum</name>
    <dbReference type="NCBI Taxonomy" id="281252"/>
    <lineage>
        <taxon>Bacteria</taxon>
        <taxon>Pseudomonadati</taxon>
        <taxon>Pseudomonadota</taxon>
        <taxon>Alphaproteobacteria</taxon>
        <taxon>Hyphomicrobiales</taxon>
        <taxon>Stappiaceae</taxon>
        <taxon>Roseibium</taxon>
    </lineage>
</organism>
<accession>A0A2S3UU28</accession>
<evidence type="ECO:0000256" key="7">
    <source>
        <dbReference type="ARBA" id="ARBA00023136"/>
    </source>
</evidence>
<comment type="similarity">
    <text evidence="2">Belongs to the bacterial sugar transferase family.</text>
</comment>
<keyword evidence="4" id="KW-0808">Transferase</keyword>